<protein>
    <submittedName>
        <fullName evidence="2">Uncharacterized protein</fullName>
    </submittedName>
</protein>
<proteinExistence type="predicted"/>
<keyword evidence="2" id="KW-0614">Plasmid</keyword>
<dbReference type="Proteomes" id="UP000264120">
    <property type="component" value="Plasmid unnamed1"/>
</dbReference>
<sequence length="76" mass="8262">MDTSFKPATSGQYAPSRAVAAARPVAGRAGKFPPDGDGPDEYTTQSMTREGDHAVPPLLRQRAHHASQPRMSLFRR</sequence>
<evidence type="ECO:0000256" key="1">
    <source>
        <dbReference type="SAM" id="MobiDB-lite"/>
    </source>
</evidence>
<name>A0A347WFV3_9PROT</name>
<organism evidence="2 3">
    <name type="scientific">Komagataeibacter saccharivorans</name>
    <dbReference type="NCBI Taxonomy" id="265959"/>
    <lineage>
        <taxon>Bacteria</taxon>
        <taxon>Pseudomonadati</taxon>
        <taxon>Pseudomonadota</taxon>
        <taxon>Alphaproteobacteria</taxon>
        <taxon>Acetobacterales</taxon>
        <taxon>Acetobacteraceae</taxon>
        <taxon>Komagataeibacter</taxon>
    </lineage>
</organism>
<evidence type="ECO:0000313" key="2">
    <source>
        <dbReference type="EMBL" id="AXY23746.1"/>
    </source>
</evidence>
<reference evidence="2 3" key="1">
    <citation type="submission" date="2017-08" db="EMBL/GenBank/DDBJ databases">
        <title>Complete genome sequence of Gluconacetobacter saccharivorans CV1 isolated from Fermented Vinegar.</title>
        <authorList>
            <person name="Kim S.-Y."/>
        </authorList>
    </citation>
    <scope>NUCLEOTIDE SEQUENCE [LARGE SCALE GENOMIC DNA]</scope>
    <source>
        <strain evidence="2 3">CV1</strain>
        <plasmid evidence="2 3">unnamed1</plasmid>
    </source>
</reference>
<dbReference type="GeneID" id="39470804"/>
<dbReference type="RefSeq" id="WP_118963707.1">
    <property type="nucleotide sequence ID" value="NZ_CALCQY010000042.1"/>
</dbReference>
<accession>A0A347WFV3</accession>
<feature type="compositionally biased region" description="Basic residues" evidence="1">
    <location>
        <begin position="61"/>
        <end position="76"/>
    </location>
</feature>
<dbReference type="AlphaFoldDB" id="A0A347WFV3"/>
<keyword evidence="3" id="KW-1185">Reference proteome</keyword>
<geneLocation type="plasmid" evidence="2 3">
    <name>unnamed1</name>
</geneLocation>
<feature type="compositionally biased region" description="Low complexity" evidence="1">
    <location>
        <begin position="14"/>
        <end position="30"/>
    </location>
</feature>
<dbReference type="EMBL" id="CP023037">
    <property type="protein sequence ID" value="AXY23746.1"/>
    <property type="molecule type" value="Genomic_DNA"/>
</dbReference>
<feature type="region of interest" description="Disordered" evidence="1">
    <location>
        <begin position="1"/>
        <end position="76"/>
    </location>
</feature>
<dbReference type="KEGG" id="ksc:CD178_03002"/>
<gene>
    <name evidence="2" type="ORF">CD178_03002</name>
</gene>
<evidence type="ECO:0000313" key="3">
    <source>
        <dbReference type="Proteomes" id="UP000264120"/>
    </source>
</evidence>
<feature type="compositionally biased region" description="Polar residues" evidence="1">
    <location>
        <begin position="1"/>
        <end position="13"/>
    </location>
</feature>